<keyword evidence="3" id="KW-1185">Reference proteome</keyword>
<feature type="chain" id="PRO_5042274044" evidence="1">
    <location>
        <begin position="20"/>
        <end position="109"/>
    </location>
</feature>
<accession>A0AAD9HK81</accession>
<comment type="caution">
    <text evidence="2">The sequence shown here is derived from an EMBL/GenBank/DDBJ whole genome shotgun (WGS) entry which is preliminary data.</text>
</comment>
<name>A0AAD9HK81_9PEZI</name>
<proteinExistence type="predicted"/>
<evidence type="ECO:0000313" key="2">
    <source>
        <dbReference type="EMBL" id="KAK2029822.1"/>
    </source>
</evidence>
<dbReference type="AlphaFoldDB" id="A0AAD9HK81"/>
<protein>
    <submittedName>
        <fullName evidence="2">Uncharacterized protein</fullName>
    </submittedName>
</protein>
<dbReference type="Proteomes" id="UP001232148">
    <property type="component" value="Unassembled WGS sequence"/>
</dbReference>
<evidence type="ECO:0000313" key="3">
    <source>
        <dbReference type="Proteomes" id="UP001232148"/>
    </source>
</evidence>
<keyword evidence="1" id="KW-0732">Signal</keyword>
<evidence type="ECO:0000256" key="1">
    <source>
        <dbReference type="SAM" id="SignalP"/>
    </source>
</evidence>
<feature type="signal peptide" evidence="1">
    <location>
        <begin position="1"/>
        <end position="19"/>
    </location>
</feature>
<sequence length="109" mass="12194">MKFSFITATLLAVLARTWAYEVATNNCCESQLDYCHQQGANACMWTNVAVCVDNPKNRVPVVDTCLTECPTKTVKNPNGFIYKFQKHNVTDFECVCGDLNPNLSNYCQG</sequence>
<dbReference type="EMBL" id="MU842859">
    <property type="protein sequence ID" value="KAK2029822.1"/>
    <property type="molecule type" value="Genomic_DNA"/>
</dbReference>
<organism evidence="2 3">
    <name type="scientific">Colletotrichum zoysiae</name>
    <dbReference type="NCBI Taxonomy" id="1216348"/>
    <lineage>
        <taxon>Eukaryota</taxon>
        <taxon>Fungi</taxon>
        <taxon>Dikarya</taxon>
        <taxon>Ascomycota</taxon>
        <taxon>Pezizomycotina</taxon>
        <taxon>Sordariomycetes</taxon>
        <taxon>Hypocreomycetidae</taxon>
        <taxon>Glomerellales</taxon>
        <taxon>Glomerellaceae</taxon>
        <taxon>Colletotrichum</taxon>
        <taxon>Colletotrichum graminicola species complex</taxon>
    </lineage>
</organism>
<reference evidence="2" key="1">
    <citation type="submission" date="2021-06" db="EMBL/GenBank/DDBJ databases">
        <title>Comparative genomics, transcriptomics and evolutionary studies reveal genomic signatures of adaptation to plant cell wall in hemibiotrophic fungi.</title>
        <authorList>
            <consortium name="DOE Joint Genome Institute"/>
            <person name="Baroncelli R."/>
            <person name="Diaz J.F."/>
            <person name="Benocci T."/>
            <person name="Peng M."/>
            <person name="Battaglia E."/>
            <person name="Haridas S."/>
            <person name="Andreopoulos W."/>
            <person name="Labutti K."/>
            <person name="Pangilinan J."/>
            <person name="Floch G.L."/>
            <person name="Makela M.R."/>
            <person name="Henrissat B."/>
            <person name="Grigoriev I.V."/>
            <person name="Crouch J.A."/>
            <person name="De Vries R.P."/>
            <person name="Sukno S.A."/>
            <person name="Thon M.R."/>
        </authorList>
    </citation>
    <scope>NUCLEOTIDE SEQUENCE</scope>
    <source>
        <strain evidence="2">MAFF235873</strain>
    </source>
</reference>
<gene>
    <name evidence="2" type="ORF">LX32DRAFT_652076</name>
</gene>